<dbReference type="EMBL" id="CP118733">
    <property type="protein sequence ID" value="WNY47244.1"/>
    <property type="molecule type" value="Genomic_DNA"/>
</dbReference>
<dbReference type="Gene3D" id="1.20.81.30">
    <property type="entry name" value="Type II secretion system (T2SS), domain F"/>
    <property type="match status" value="2"/>
</dbReference>
<feature type="domain" description="Type II secretion system protein GspF" evidence="8">
    <location>
        <begin position="218"/>
        <end position="338"/>
    </location>
</feature>
<dbReference type="InterPro" id="IPR042094">
    <property type="entry name" value="T2SS_GspF_sf"/>
</dbReference>
<dbReference type="PANTHER" id="PTHR30012:SF0">
    <property type="entry name" value="TYPE II SECRETION SYSTEM PROTEIN F-RELATED"/>
    <property type="match status" value="1"/>
</dbReference>
<keyword evidence="3" id="KW-1003">Cell membrane</keyword>
<protein>
    <submittedName>
        <fullName evidence="9">Competence type IV pilus assembly protein ComGB</fullName>
    </submittedName>
</protein>
<evidence type="ECO:0000256" key="2">
    <source>
        <dbReference type="ARBA" id="ARBA00005745"/>
    </source>
</evidence>
<dbReference type="PANTHER" id="PTHR30012">
    <property type="entry name" value="GENERAL SECRETION PATHWAY PROTEIN"/>
    <property type="match status" value="1"/>
</dbReference>
<feature type="transmembrane region" description="Helical" evidence="7">
    <location>
        <begin position="319"/>
        <end position="340"/>
    </location>
</feature>
<evidence type="ECO:0000256" key="4">
    <source>
        <dbReference type="ARBA" id="ARBA00022692"/>
    </source>
</evidence>
<dbReference type="AlphaFoldDB" id="A0AA96VEN7"/>
<organism evidence="9 10">
    <name type="scientific">Streptococcus suivaginalis</name>
    <dbReference type="NCBI Taxonomy" id="3028082"/>
    <lineage>
        <taxon>Bacteria</taxon>
        <taxon>Bacillati</taxon>
        <taxon>Bacillota</taxon>
        <taxon>Bacilli</taxon>
        <taxon>Lactobacillales</taxon>
        <taxon>Streptococcaceae</taxon>
        <taxon>Streptococcus</taxon>
    </lineage>
</organism>
<evidence type="ECO:0000256" key="3">
    <source>
        <dbReference type="ARBA" id="ARBA00022475"/>
    </source>
</evidence>
<gene>
    <name evidence="9" type="primary">comGB</name>
    <name evidence="9" type="ORF">PXH68_00640</name>
</gene>
<evidence type="ECO:0000313" key="10">
    <source>
        <dbReference type="Proteomes" id="UP001304088"/>
    </source>
</evidence>
<dbReference type="GO" id="GO:0005886">
    <property type="term" value="C:plasma membrane"/>
    <property type="evidence" value="ECO:0007669"/>
    <property type="project" value="UniProtKB-SubCell"/>
</dbReference>
<accession>A0AA96VEN7</accession>
<dbReference type="Proteomes" id="UP001304088">
    <property type="component" value="Chromosome"/>
</dbReference>
<dbReference type="PRINTS" id="PR00812">
    <property type="entry name" value="BCTERIALGSPF"/>
</dbReference>
<proteinExistence type="inferred from homology"/>
<keyword evidence="6 7" id="KW-0472">Membrane</keyword>
<feature type="domain" description="Type II secretion system protein GspF" evidence="8">
    <location>
        <begin position="33"/>
        <end position="150"/>
    </location>
</feature>
<keyword evidence="10" id="KW-1185">Reference proteome</keyword>
<comment type="similarity">
    <text evidence="2">Belongs to the GSP F family.</text>
</comment>
<evidence type="ECO:0000313" key="9">
    <source>
        <dbReference type="EMBL" id="WNY47244.1"/>
    </source>
</evidence>
<evidence type="ECO:0000256" key="1">
    <source>
        <dbReference type="ARBA" id="ARBA00004651"/>
    </source>
</evidence>
<dbReference type="InterPro" id="IPR047692">
    <property type="entry name" value="T4P_ComGB"/>
</dbReference>
<evidence type="ECO:0000256" key="6">
    <source>
        <dbReference type="ARBA" id="ARBA00023136"/>
    </source>
</evidence>
<feature type="transmembrane region" description="Helical" evidence="7">
    <location>
        <begin position="126"/>
        <end position="148"/>
    </location>
</feature>
<comment type="subcellular location">
    <subcellularLocation>
        <location evidence="1">Cell membrane</location>
        <topology evidence="1">Multi-pass membrane protein</topology>
    </subcellularLocation>
</comment>
<keyword evidence="5 7" id="KW-1133">Transmembrane helix</keyword>
<evidence type="ECO:0000256" key="5">
    <source>
        <dbReference type="ARBA" id="ARBA00022989"/>
    </source>
</evidence>
<dbReference type="RefSeq" id="WP_248028795.1">
    <property type="nucleotide sequence ID" value="NZ_CP118733.1"/>
</dbReference>
<reference evidence="9 10" key="1">
    <citation type="submission" date="2023-02" db="EMBL/GenBank/DDBJ databases">
        <title>Streptococcus sp. Genome Sequencing and Assembly.</title>
        <authorList>
            <person name="Shore S.M."/>
            <person name="Nicholson T.L."/>
        </authorList>
    </citation>
    <scope>NUCLEOTIDE SEQUENCE [LARGE SCALE GENOMIC DNA]</scope>
    <source>
        <strain evidence="9 10">29896</strain>
    </source>
</reference>
<dbReference type="KEGG" id="ssuv:PXH68_00640"/>
<dbReference type="InterPro" id="IPR003004">
    <property type="entry name" value="GspF/PilC"/>
</dbReference>
<evidence type="ECO:0000256" key="7">
    <source>
        <dbReference type="SAM" id="Phobius"/>
    </source>
</evidence>
<dbReference type="Pfam" id="PF00482">
    <property type="entry name" value="T2SSF"/>
    <property type="match status" value="2"/>
</dbReference>
<feature type="transmembrane region" description="Helical" evidence="7">
    <location>
        <begin position="168"/>
        <end position="187"/>
    </location>
</feature>
<keyword evidence="4 7" id="KW-0812">Transmembrane</keyword>
<dbReference type="NCBIfam" id="NF041012">
    <property type="entry name" value="T4P_ComGB"/>
    <property type="match status" value="1"/>
</dbReference>
<evidence type="ECO:0000259" key="8">
    <source>
        <dbReference type="Pfam" id="PF00482"/>
    </source>
</evidence>
<name>A0AA96VEN7_9STRE</name>
<dbReference type="InterPro" id="IPR018076">
    <property type="entry name" value="T2SS_GspF_dom"/>
</dbReference>
<sequence length="345" mass="39035">MRKLIAFLQQDISVFGRQKQKKLPFDRQRKVIELFNNLFASGFHLGEIVDFLKRSQLLADPYTQVLSDGLLAGKPFSSLLSDLRFSDAVVTQVALAEVHGNTSLSLSHIQSYLENVSKVRKKLIEVATYPIILLGFLLLIMLGLKNYLLPQLEEGNAATVLINHLPTIFLSLCGLSLVAVLAGLVWFRKTNKIKVFSCLAALPFFGKLIQTYLTAYYAREWGSLIGQGLDLPQIVGLMQEQQSQLFQEIGQDLEQSLSNGQSFHEHIKTYVFFKRELSLIVEYGQVKSKLGSELTVYAAECWEDFFSRVNRAMQLIQPLVFLFVALMVVLIYAAMLLPIYQNMEL</sequence>